<protein>
    <submittedName>
        <fullName evidence="3">Cellulose binding domain-containing protein</fullName>
    </submittedName>
</protein>
<dbReference type="InterPro" id="IPR012291">
    <property type="entry name" value="CBM2_carb-bd_dom_sf"/>
</dbReference>
<dbReference type="InterPro" id="IPR008965">
    <property type="entry name" value="CBM2/CBM3_carb-bd_dom_sf"/>
</dbReference>
<dbReference type="InterPro" id="IPR001919">
    <property type="entry name" value="CBD2"/>
</dbReference>
<evidence type="ECO:0000259" key="2">
    <source>
        <dbReference type="PROSITE" id="PS51173"/>
    </source>
</evidence>
<evidence type="ECO:0000313" key="3">
    <source>
        <dbReference type="EMBL" id="SER58149.1"/>
    </source>
</evidence>
<dbReference type="Gene3D" id="2.60.40.290">
    <property type="match status" value="1"/>
</dbReference>
<dbReference type="SUPFAM" id="SSF49384">
    <property type="entry name" value="Carbohydrate-binding domain"/>
    <property type="match status" value="1"/>
</dbReference>
<proteinExistence type="predicted"/>
<dbReference type="SUPFAM" id="SSF50199">
    <property type="entry name" value="Staphylococcal nuclease"/>
    <property type="match status" value="1"/>
</dbReference>
<keyword evidence="4" id="KW-1185">Reference proteome</keyword>
<gene>
    <name evidence="3" type="ORF">SAMN04488000_110104</name>
</gene>
<dbReference type="GO" id="GO:0005975">
    <property type="term" value="P:carbohydrate metabolic process"/>
    <property type="evidence" value="ECO:0007669"/>
    <property type="project" value="InterPro"/>
</dbReference>
<dbReference type="GO" id="GO:0030247">
    <property type="term" value="F:polysaccharide binding"/>
    <property type="evidence" value="ECO:0007669"/>
    <property type="project" value="UniProtKB-UniRule"/>
</dbReference>
<dbReference type="GO" id="GO:0004553">
    <property type="term" value="F:hydrolase activity, hydrolyzing O-glycosyl compounds"/>
    <property type="evidence" value="ECO:0007669"/>
    <property type="project" value="InterPro"/>
</dbReference>
<dbReference type="PROSITE" id="PS51173">
    <property type="entry name" value="CBM2"/>
    <property type="match status" value="1"/>
</dbReference>
<dbReference type="AlphaFoldDB" id="A0A1H9QE47"/>
<sequence>MVLLTLLVAGCTASQDGRPLPAAQTPSSSTAESEPSTKVRAVLDARNVELADGTRVRVALLAEPTSCAAPAALEFATKTLLDKEVRVRSITPGEVSLELPDGTDYALLAVSSGALRVSGADGGPLVEAESKASQAKLGLWGQGDCAAPTSTPPPPPSCVVVYRITGQWSGAFQAEVTVRNVSGALVEGWTVRWRFAEGESIAQLWNGTASQSGVNVSVTNADYNALIVADGSVSFGFNGSTTVPSTPPVSFSLNGNACTTG</sequence>
<evidence type="ECO:0000256" key="1">
    <source>
        <dbReference type="SAM" id="MobiDB-lite"/>
    </source>
</evidence>
<feature type="region of interest" description="Disordered" evidence="1">
    <location>
        <begin position="15"/>
        <end position="37"/>
    </location>
</feature>
<dbReference type="EMBL" id="FOFV01000010">
    <property type="protein sequence ID" value="SER58149.1"/>
    <property type="molecule type" value="Genomic_DNA"/>
</dbReference>
<dbReference type="STRING" id="65499.SAMN04488000_110104"/>
<dbReference type="InterPro" id="IPR035437">
    <property type="entry name" value="SNase_OB-fold_sf"/>
</dbReference>
<dbReference type="Gene3D" id="2.40.50.90">
    <property type="match status" value="1"/>
</dbReference>
<evidence type="ECO:0000313" key="4">
    <source>
        <dbReference type="Proteomes" id="UP000199503"/>
    </source>
</evidence>
<dbReference type="SMART" id="SM00637">
    <property type="entry name" value="CBD_II"/>
    <property type="match status" value="1"/>
</dbReference>
<name>A0A1H9QE47_9PSEU</name>
<dbReference type="Proteomes" id="UP000199503">
    <property type="component" value="Unassembled WGS sequence"/>
</dbReference>
<feature type="domain" description="CBM2" evidence="2">
    <location>
        <begin position="151"/>
        <end position="261"/>
    </location>
</feature>
<feature type="compositionally biased region" description="Low complexity" evidence="1">
    <location>
        <begin position="21"/>
        <end position="34"/>
    </location>
</feature>
<reference evidence="4" key="1">
    <citation type="submission" date="2016-10" db="EMBL/GenBank/DDBJ databases">
        <authorList>
            <person name="Varghese N."/>
            <person name="Submissions S."/>
        </authorList>
    </citation>
    <scope>NUCLEOTIDE SEQUENCE [LARGE SCALE GENOMIC DNA]</scope>
    <source>
        <strain evidence="4">DSM 44437</strain>
    </source>
</reference>
<organism evidence="3 4">
    <name type="scientific">Lentzea albida</name>
    <dbReference type="NCBI Taxonomy" id="65499"/>
    <lineage>
        <taxon>Bacteria</taxon>
        <taxon>Bacillati</taxon>
        <taxon>Actinomycetota</taxon>
        <taxon>Actinomycetes</taxon>
        <taxon>Pseudonocardiales</taxon>
        <taxon>Pseudonocardiaceae</taxon>
        <taxon>Lentzea</taxon>
    </lineage>
</organism>
<dbReference type="Pfam" id="PF00553">
    <property type="entry name" value="CBM_2"/>
    <property type="match status" value="1"/>
</dbReference>
<accession>A0A1H9QE47</accession>